<dbReference type="Proteomes" id="UP001597018">
    <property type="component" value="Unassembled WGS sequence"/>
</dbReference>
<evidence type="ECO:0000256" key="2">
    <source>
        <dbReference type="ARBA" id="ARBA00022679"/>
    </source>
</evidence>
<dbReference type="PANTHER" id="PTHR43542:SF1">
    <property type="entry name" value="METHYLTRANSFERASE"/>
    <property type="match status" value="1"/>
</dbReference>
<dbReference type="PROSITE" id="PS00092">
    <property type="entry name" value="N6_MTASE"/>
    <property type="match status" value="1"/>
</dbReference>
<gene>
    <name evidence="3" type="primary">rsmD</name>
    <name evidence="3" type="ORF">ACFQ16_14805</name>
</gene>
<dbReference type="InterPro" id="IPR002052">
    <property type="entry name" value="DNA_methylase_N6_adenine_CS"/>
</dbReference>
<dbReference type="PIRSF" id="PIRSF004553">
    <property type="entry name" value="CHP00095"/>
    <property type="match status" value="1"/>
</dbReference>
<evidence type="ECO:0000313" key="4">
    <source>
        <dbReference type="Proteomes" id="UP001597018"/>
    </source>
</evidence>
<comment type="caution">
    <text evidence="3">The sequence shown here is derived from an EMBL/GenBank/DDBJ whole genome shotgun (WGS) entry which is preliminary data.</text>
</comment>
<dbReference type="GO" id="GO:0052913">
    <property type="term" value="F:16S rRNA (guanine(966)-N(2))-methyltransferase activity"/>
    <property type="evidence" value="ECO:0007669"/>
    <property type="project" value="UniProtKB-EC"/>
</dbReference>
<dbReference type="InterPro" id="IPR029063">
    <property type="entry name" value="SAM-dependent_MTases_sf"/>
</dbReference>
<keyword evidence="4" id="KW-1185">Reference proteome</keyword>
<dbReference type="RefSeq" id="WP_345601738.1">
    <property type="nucleotide sequence ID" value="NZ_BAABLT010000048.1"/>
</dbReference>
<dbReference type="EMBL" id="JBHTIW010000010">
    <property type="protein sequence ID" value="MFD0921015.1"/>
    <property type="molecule type" value="Genomic_DNA"/>
</dbReference>
<proteinExistence type="predicted"/>
<reference evidence="4" key="1">
    <citation type="journal article" date="2019" name="Int. J. Syst. Evol. Microbiol.">
        <title>The Global Catalogue of Microorganisms (GCM) 10K type strain sequencing project: providing services to taxonomists for standard genome sequencing and annotation.</title>
        <authorList>
            <consortium name="The Broad Institute Genomics Platform"/>
            <consortium name="The Broad Institute Genome Sequencing Center for Infectious Disease"/>
            <person name="Wu L."/>
            <person name="Ma J."/>
        </authorList>
    </citation>
    <scope>NUCLEOTIDE SEQUENCE [LARGE SCALE GENOMIC DNA]</scope>
    <source>
        <strain evidence="4">CCUG 56401</strain>
    </source>
</reference>
<dbReference type="CDD" id="cd02440">
    <property type="entry name" value="AdoMet_MTases"/>
    <property type="match status" value="1"/>
</dbReference>
<dbReference type="SUPFAM" id="SSF53335">
    <property type="entry name" value="S-adenosyl-L-methionine-dependent methyltransferases"/>
    <property type="match status" value="1"/>
</dbReference>
<dbReference type="NCBIfam" id="TIGR00095">
    <property type="entry name" value="16S rRNA (guanine(966)-N(2))-methyltransferase RsmD"/>
    <property type="match status" value="1"/>
</dbReference>
<dbReference type="Pfam" id="PF03602">
    <property type="entry name" value="Cons_hypoth95"/>
    <property type="match status" value="1"/>
</dbReference>
<accession>A0ABW3FUZ4</accession>
<keyword evidence="2 3" id="KW-0808">Transferase</keyword>
<organism evidence="3 4">
    <name type="scientific">Saccharopolyspora rosea</name>
    <dbReference type="NCBI Taxonomy" id="524884"/>
    <lineage>
        <taxon>Bacteria</taxon>
        <taxon>Bacillati</taxon>
        <taxon>Actinomycetota</taxon>
        <taxon>Actinomycetes</taxon>
        <taxon>Pseudonocardiales</taxon>
        <taxon>Pseudonocardiaceae</taxon>
        <taxon>Saccharopolyspora</taxon>
    </lineage>
</organism>
<sequence length="186" mass="19681">MTRIVAGSVGGRRIEVPPRGTRPTSERVREALFSSLESAVDLSGARVLDLYGGSGALGLEALSRGAAHATFVEADRRAAQLLRRNAAALGLAGAHVEQAKAETLLAAPPAQPYDVVLADPPYDLSGDRLRAVLQALVEHGWTVPGSVVVVERAARSGEPDWPAALEATRSRRYGDTVVHWAVHLPV</sequence>
<dbReference type="InterPro" id="IPR004398">
    <property type="entry name" value="RNA_MeTrfase_RsmD"/>
</dbReference>
<protein>
    <submittedName>
        <fullName evidence="3">16S rRNA (Guanine(966)-N(2))-methyltransferase RsmD</fullName>
        <ecNumber evidence="3">2.1.1.171</ecNumber>
    </submittedName>
</protein>
<dbReference type="PANTHER" id="PTHR43542">
    <property type="entry name" value="METHYLTRANSFERASE"/>
    <property type="match status" value="1"/>
</dbReference>
<evidence type="ECO:0000313" key="3">
    <source>
        <dbReference type="EMBL" id="MFD0921015.1"/>
    </source>
</evidence>
<dbReference type="EC" id="2.1.1.171" evidence="3"/>
<dbReference type="Gene3D" id="3.40.50.150">
    <property type="entry name" value="Vaccinia Virus protein VP39"/>
    <property type="match status" value="1"/>
</dbReference>
<name>A0ABW3FUZ4_9PSEU</name>
<evidence type="ECO:0000256" key="1">
    <source>
        <dbReference type="ARBA" id="ARBA00022603"/>
    </source>
</evidence>
<keyword evidence="1 3" id="KW-0489">Methyltransferase</keyword>